<dbReference type="AlphaFoldDB" id="A0A7V2ZME6"/>
<dbReference type="Gene3D" id="3.40.50.1000">
    <property type="entry name" value="HAD superfamily/HAD-like"/>
    <property type="match status" value="1"/>
</dbReference>
<evidence type="ECO:0000313" key="2">
    <source>
        <dbReference type="EMBL" id="HFI92662.1"/>
    </source>
</evidence>
<accession>A0A7V2ZME6</accession>
<keyword evidence="1" id="KW-0732">Signal</keyword>
<dbReference type="InterPro" id="IPR023214">
    <property type="entry name" value="HAD_sf"/>
</dbReference>
<dbReference type="PANTHER" id="PTHR31284:SF10">
    <property type="entry name" value="ACID PHOSPHATASE-LIKE PROTEIN"/>
    <property type="match status" value="1"/>
</dbReference>
<dbReference type="EMBL" id="DSUJ01000011">
    <property type="protein sequence ID" value="HFI92662.1"/>
    <property type="molecule type" value="Genomic_DNA"/>
</dbReference>
<dbReference type="SUPFAM" id="SSF56784">
    <property type="entry name" value="HAD-like"/>
    <property type="match status" value="1"/>
</dbReference>
<comment type="caution">
    <text evidence="2">The sequence shown here is derived from an EMBL/GenBank/DDBJ whole genome shotgun (WGS) entry which is preliminary data.</text>
</comment>
<name>A0A7V2ZME6_9BACT</name>
<dbReference type="PROSITE" id="PS51257">
    <property type="entry name" value="PROKAR_LIPOPROTEIN"/>
    <property type="match status" value="1"/>
</dbReference>
<organism evidence="2">
    <name type="scientific">Ignavibacterium album</name>
    <dbReference type="NCBI Taxonomy" id="591197"/>
    <lineage>
        <taxon>Bacteria</taxon>
        <taxon>Pseudomonadati</taxon>
        <taxon>Ignavibacteriota</taxon>
        <taxon>Ignavibacteria</taxon>
        <taxon>Ignavibacteriales</taxon>
        <taxon>Ignavibacteriaceae</taxon>
        <taxon>Ignavibacterium</taxon>
    </lineage>
</organism>
<evidence type="ECO:0000256" key="1">
    <source>
        <dbReference type="ARBA" id="ARBA00022729"/>
    </source>
</evidence>
<sequence>MKSFFSIPSRALTLILTLSLFGCTSDELLNLRVAKDRVKDYYESGKYDKELDKIYSDAKSQIEKIEIKKNSAAIFDVDDTALSNYEISKRLDYGYDYQIIQDWVLSAKLPAIKQTLDFYNYLKSKGVRLIFLTGRNIEEYDATYRNLVEQGYRDFDTIIVRSEKEKKLGAAQFKTQKRKELTEQGYEIIICVGDQWTDLTGDYTGIKVNIPNYLYETK</sequence>
<dbReference type="InterPro" id="IPR036412">
    <property type="entry name" value="HAD-like_sf"/>
</dbReference>
<evidence type="ECO:0008006" key="3">
    <source>
        <dbReference type="Google" id="ProtNLM"/>
    </source>
</evidence>
<dbReference type="PANTHER" id="PTHR31284">
    <property type="entry name" value="ACID PHOSPHATASE-LIKE PROTEIN"/>
    <property type="match status" value="1"/>
</dbReference>
<protein>
    <recommendedName>
        <fullName evidence="3">Acid phosphatase</fullName>
    </recommendedName>
</protein>
<gene>
    <name evidence="2" type="ORF">ENS31_14175</name>
</gene>
<proteinExistence type="predicted"/>
<dbReference type="InterPro" id="IPR005519">
    <property type="entry name" value="Acid_phosphat_B-like"/>
</dbReference>
<dbReference type="Pfam" id="PF03767">
    <property type="entry name" value="Acid_phosphat_B"/>
    <property type="match status" value="1"/>
</dbReference>
<reference evidence="2" key="1">
    <citation type="journal article" date="2020" name="mSystems">
        <title>Genome- and Community-Level Interaction Insights into Carbon Utilization and Element Cycling Functions of Hydrothermarchaeota in Hydrothermal Sediment.</title>
        <authorList>
            <person name="Zhou Z."/>
            <person name="Liu Y."/>
            <person name="Xu W."/>
            <person name="Pan J."/>
            <person name="Luo Z.H."/>
            <person name="Li M."/>
        </authorList>
    </citation>
    <scope>NUCLEOTIDE SEQUENCE [LARGE SCALE GENOMIC DNA]</scope>
    <source>
        <strain evidence="2">SpSt-479</strain>
    </source>
</reference>